<evidence type="ECO:0000256" key="9">
    <source>
        <dbReference type="ARBA" id="ARBA00049360"/>
    </source>
</evidence>
<dbReference type="FunFam" id="3.40.50.300:FF:000011">
    <property type="entry name" value="Putative ABC transporter ATP-binding component"/>
    <property type="match status" value="1"/>
</dbReference>
<gene>
    <name evidence="11 14" type="primary">uup</name>
    <name evidence="14" type="ORF">Mal64_26460</name>
</gene>
<dbReference type="FunFam" id="3.40.50.300:FF:000309">
    <property type="entry name" value="ABC transporter ATP-binding protein"/>
    <property type="match status" value="1"/>
</dbReference>
<dbReference type="InterPro" id="IPR037118">
    <property type="entry name" value="Val-tRNA_synth_C_sf"/>
</dbReference>
<dbReference type="HAMAP" id="MF_00848">
    <property type="entry name" value="Uup"/>
    <property type="match status" value="1"/>
</dbReference>
<evidence type="ECO:0000313" key="14">
    <source>
        <dbReference type="EMBL" id="TWT87112.1"/>
    </source>
</evidence>
<evidence type="ECO:0000256" key="1">
    <source>
        <dbReference type="ARBA" id="ARBA00022490"/>
    </source>
</evidence>
<evidence type="ECO:0000256" key="5">
    <source>
        <dbReference type="ARBA" id="ARBA00022801"/>
    </source>
</evidence>
<evidence type="ECO:0000256" key="8">
    <source>
        <dbReference type="ARBA" id="ARBA00023204"/>
    </source>
</evidence>
<keyword evidence="4 11" id="KW-0227">DNA damage</keyword>
<dbReference type="Gene3D" id="3.40.50.300">
    <property type="entry name" value="P-loop containing nucleotide triphosphate hydrolases"/>
    <property type="match status" value="2"/>
</dbReference>
<dbReference type="Pfam" id="PF12848">
    <property type="entry name" value="ABC_tran_Xtn"/>
    <property type="match status" value="1"/>
</dbReference>
<keyword evidence="2 11" id="KW-0677">Repeat</keyword>
<dbReference type="InterPro" id="IPR003593">
    <property type="entry name" value="AAA+_ATPase"/>
</dbReference>
<evidence type="ECO:0000256" key="10">
    <source>
        <dbReference type="ARBA" id="ARBA00061478"/>
    </source>
</evidence>
<dbReference type="InterPro" id="IPR003439">
    <property type="entry name" value="ABC_transporter-like_ATP-bd"/>
</dbReference>
<keyword evidence="8 11" id="KW-0234">DNA repair</keyword>
<feature type="region of interest" description="Disordered" evidence="12">
    <location>
        <begin position="498"/>
        <end position="533"/>
    </location>
</feature>
<keyword evidence="7 11" id="KW-0238">DNA-binding</keyword>
<feature type="domain" description="ABC transporter" evidence="13">
    <location>
        <begin position="285"/>
        <end position="503"/>
    </location>
</feature>
<evidence type="ECO:0000256" key="3">
    <source>
        <dbReference type="ARBA" id="ARBA00022741"/>
    </source>
</evidence>
<sequence length="599" mass="66935">MPLVTLDNLTIGFRGPALLDGVSCVVEPRERIGLLGRNGAGKSTLMRLLTGEQTPDHGKLVLSAGARVAELPQDVPRGVEGTVSDIIRQGWPEGREAWQVEAAVDRILDQVGLDADTEFDSLSSGMKRRALLARAIVGEPDLLLLDEPTNHLDIDSITWLEDFLSRWPKALLFVTHDRAFLRRLASRILEIDRGKLFDWTCDYDTFLKRKEQQLAAEEKQNALFDKRLAEEERWIRQGIKARRTRNEGRVRALKEMRVERSERRDKVGKADLKIQEAQRSGRLVAKAEGVSFAYDERVILGDFSTEIMRGDKIGIVGPNGAGKTTLLRVLLGQLAPQAGEVRMGTNVEIAYFDQLRGQLDDDQTVQENVGQGSDSVVIGGQTKHILGYLQDFLFTPERARTQVKFLSGGERNRILLAKLFAKPANVIVLDEPTNDLDAETLEMLEERLVEFTGTLLTVSHDREFLNNVVTSTIVFEPGGVKEYVGGYDDWLRQRKEEGGTAKAAKAAKDTKKEAKDEGKPAPKADQPKLGYNEQRELKSLPAKIEKLESQIAELHTEMADPAFYQQDAKRIADRQKAAADRQAELDSAYARWEVLEGTA</sequence>
<comment type="similarity">
    <text evidence="10 11">Belongs to the ABC transporter superfamily. ABCF family. Uup subfamily.</text>
</comment>
<comment type="catalytic activity">
    <reaction evidence="9 11">
        <text>ATP + H2O = ADP + phosphate + H(+)</text>
        <dbReference type="Rhea" id="RHEA:13065"/>
        <dbReference type="ChEBI" id="CHEBI:15377"/>
        <dbReference type="ChEBI" id="CHEBI:15378"/>
        <dbReference type="ChEBI" id="CHEBI:30616"/>
        <dbReference type="ChEBI" id="CHEBI:43474"/>
        <dbReference type="ChEBI" id="CHEBI:456216"/>
    </reaction>
</comment>
<comment type="subcellular location">
    <subcellularLocation>
        <location evidence="11">Cytoplasm</location>
    </subcellularLocation>
    <text evidence="11">Associates with ribosomes.</text>
</comment>
<dbReference type="InterPro" id="IPR043686">
    <property type="entry name" value="Uup"/>
</dbReference>
<proteinExistence type="inferred from homology"/>
<dbReference type="CDD" id="cd03221">
    <property type="entry name" value="ABCF_EF-3"/>
    <property type="match status" value="2"/>
</dbReference>
<keyword evidence="3 11" id="KW-0547">Nucleotide-binding</keyword>
<dbReference type="Proteomes" id="UP000315440">
    <property type="component" value="Unassembled WGS sequence"/>
</dbReference>
<reference evidence="14 15" key="1">
    <citation type="submission" date="2019-02" db="EMBL/GenBank/DDBJ databases">
        <title>Deep-cultivation of Planctomycetes and their phenomic and genomic characterization uncovers novel biology.</title>
        <authorList>
            <person name="Wiegand S."/>
            <person name="Jogler M."/>
            <person name="Boedeker C."/>
            <person name="Pinto D."/>
            <person name="Vollmers J."/>
            <person name="Rivas-Marin E."/>
            <person name="Kohn T."/>
            <person name="Peeters S.H."/>
            <person name="Heuer A."/>
            <person name="Rast P."/>
            <person name="Oberbeckmann S."/>
            <person name="Bunk B."/>
            <person name="Jeske O."/>
            <person name="Meyerdierks A."/>
            <person name="Storesund J.E."/>
            <person name="Kallscheuer N."/>
            <person name="Luecker S."/>
            <person name="Lage O.M."/>
            <person name="Pohl T."/>
            <person name="Merkel B.J."/>
            <person name="Hornburger P."/>
            <person name="Mueller R.-W."/>
            <person name="Bruemmer F."/>
            <person name="Labrenz M."/>
            <person name="Spormann A.M."/>
            <person name="Op Den Camp H."/>
            <person name="Overmann J."/>
            <person name="Amann R."/>
            <person name="Jetten M.S.M."/>
            <person name="Mascher T."/>
            <person name="Medema M.H."/>
            <person name="Devos D.P."/>
            <person name="Kaster A.-K."/>
            <person name="Ovreas L."/>
            <person name="Rohde M."/>
            <person name="Galperin M.Y."/>
            <person name="Jogler C."/>
        </authorList>
    </citation>
    <scope>NUCLEOTIDE SEQUENCE [LARGE SCALE GENOMIC DNA]</scope>
    <source>
        <strain evidence="14 15">Mal64</strain>
    </source>
</reference>
<dbReference type="Pfam" id="PF00005">
    <property type="entry name" value="ABC_tran"/>
    <property type="match status" value="2"/>
</dbReference>
<dbReference type="PANTHER" id="PTHR42855">
    <property type="entry name" value="ABC TRANSPORTER ATP-BINDING SUBUNIT"/>
    <property type="match status" value="1"/>
</dbReference>
<evidence type="ECO:0000256" key="11">
    <source>
        <dbReference type="HAMAP-Rule" id="MF_00848"/>
    </source>
</evidence>
<dbReference type="GO" id="GO:0016887">
    <property type="term" value="F:ATP hydrolysis activity"/>
    <property type="evidence" value="ECO:0007669"/>
    <property type="project" value="UniProtKB-UniRule"/>
</dbReference>
<dbReference type="GO" id="GO:0005524">
    <property type="term" value="F:ATP binding"/>
    <property type="evidence" value="ECO:0007669"/>
    <property type="project" value="UniProtKB-UniRule"/>
</dbReference>
<dbReference type="Pfam" id="PF16326">
    <property type="entry name" value="ABC_tran_CTD"/>
    <property type="match status" value="1"/>
</dbReference>
<keyword evidence="6 11" id="KW-0067">ATP-binding</keyword>
<dbReference type="InterPro" id="IPR017871">
    <property type="entry name" value="ABC_transporter-like_CS"/>
</dbReference>
<dbReference type="GO" id="GO:0006281">
    <property type="term" value="P:DNA repair"/>
    <property type="evidence" value="ECO:0007669"/>
    <property type="project" value="UniProtKB-KW"/>
</dbReference>
<dbReference type="SMART" id="SM00382">
    <property type="entry name" value="AAA"/>
    <property type="match status" value="2"/>
</dbReference>
<dbReference type="OrthoDB" id="9760950at2"/>
<dbReference type="EC" id="3.6.1.-" evidence="11"/>
<dbReference type="InterPro" id="IPR032781">
    <property type="entry name" value="ABC_tran_Xtn"/>
</dbReference>
<dbReference type="RefSeq" id="WP_146400948.1">
    <property type="nucleotide sequence ID" value="NZ_SJPQ01000003.1"/>
</dbReference>
<evidence type="ECO:0000313" key="15">
    <source>
        <dbReference type="Proteomes" id="UP000315440"/>
    </source>
</evidence>
<dbReference type="EMBL" id="SJPQ01000003">
    <property type="protein sequence ID" value="TWT87112.1"/>
    <property type="molecule type" value="Genomic_DNA"/>
</dbReference>
<evidence type="ECO:0000256" key="7">
    <source>
        <dbReference type="ARBA" id="ARBA00023125"/>
    </source>
</evidence>
<dbReference type="Gene3D" id="1.10.287.380">
    <property type="entry name" value="Valyl-tRNA synthetase, C-terminal domain"/>
    <property type="match status" value="1"/>
</dbReference>
<evidence type="ECO:0000259" key="13">
    <source>
        <dbReference type="PROSITE" id="PS50893"/>
    </source>
</evidence>
<dbReference type="AlphaFoldDB" id="A0A5C5ZIA9"/>
<dbReference type="PANTHER" id="PTHR42855:SF1">
    <property type="entry name" value="ABC TRANSPORTER DOMAIN-CONTAINING PROTEIN"/>
    <property type="match status" value="1"/>
</dbReference>
<dbReference type="InterPro" id="IPR032524">
    <property type="entry name" value="ABC_tran_C"/>
</dbReference>
<feature type="domain" description="ABC transporter" evidence="13">
    <location>
        <begin position="4"/>
        <end position="218"/>
    </location>
</feature>
<dbReference type="InterPro" id="IPR027417">
    <property type="entry name" value="P-loop_NTPase"/>
</dbReference>
<evidence type="ECO:0000256" key="2">
    <source>
        <dbReference type="ARBA" id="ARBA00022737"/>
    </source>
</evidence>
<feature type="compositionally biased region" description="Basic and acidic residues" evidence="12">
    <location>
        <begin position="506"/>
        <end position="526"/>
    </location>
</feature>
<dbReference type="PROSITE" id="PS00211">
    <property type="entry name" value="ABC_TRANSPORTER_1"/>
    <property type="match status" value="2"/>
</dbReference>
<keyword evidence="5 11" id="KW-0378">Hydrolase</keyword>
<evidence type="ECO:0000256" key="6">
    <source>
        <dbReference type="ARBA" id="ARBA00022840"/>
    </source>
</evidence>
<dbReference type="InterPro" id="IPR051309">
    <property type="entry name" value="ABCF_ATPase"/>
</dbReference>
<evidence type="ECO:0000256" key="12">
    <source>
        <dbReference type="SAM" id="MobiDB-lite"/>
    </source>
</evidence>
<evidence type="ECO:0000256" key="4">
    <source>
        <dbReference type="ARBA" id="ARBA00022763"/>
    </source>
</evidence>
<protein>
    <recommendedName>
        <fullName evidence="11">ATP-binding protein Uup</fullName>
        <ecNumber evidence="11">3.6.1.-</ecNumber>
    </recommendedName>
</protein>
<comment type="caution">
    <text evidence="14">The sequence shown here is derived from an EMBL/GenBank/DDBJ whole genome shotgun (WGS) entry which is preliminary data.</text>
</comment>
<dbReference type="GO" id="GO:0005737">
    <property type="term" value="C:cytoplasm"/>
    <property type="evidence" value="ECO:0007669"/>
    <property type="project" value="UniProtKB-SubCell"/>
</dbReference>
<accession>A0A5C5ZIA9</accession>
<name>A0A5C5ZIA9_9BACT</name>
<keyword evidence="1 11" id="KW-0963">Cytoplasm</keyword>
<comment type="function">
    <text evidence="11">Probably plays a role in ribosome assembly or function. May be involved in resolution of branched DNA intermediates that result from template switching in postreplication gaps. Binds DNA and has ATPase activity.</text>
</comment>
<keyword evidence="15" id="KW-1185">Reference proteome</keyword>
<dbReference type="PROSITE" id="PS50893">
    <property type="entry name" value="ABC_TRANSPORTER_2"/>
    <property type="match status" value="2"/>
</dbReference>
<dbReference type="SUPFAM" id="SSF52540">
    <property type="entry name" value="P-loop containing nucleoside triphosphate hydrolases"/>
    <property type="match status" value="2"/>
</dbReference>
<feature type="binding site" evidence="11">
    <location>
        <begin position="36"/>
        <end position="43"/>
    </location>
    <ligand>
        <name>ATP</name>
        <dbReference type="ChEBI" id="CHEBI:30616"/>
        <label>1</label>
    </ligand>
</feature>
<dbReference type="GO" id="GO:0003677">
    <property type="term" value="F:DNA binding"/>
    <property type="evidence" value="ECO:0007669"/>
    <property type="project" value="UniProtKB-UniRule"/>
</dbReference>
<feature type="binding site" evidence="11">
    <location>
        <begin position="317"/>
        <end position="324"/>
    </location>
    <ligand>
        <name>ATP</name>
        <dbReference type="ChEBI" id="CHEBI:30616"/>
        <label>2</label>
    </ligand>
</feature>
<organism evidence="14 15">
    <name type="scientific">Pseudobythopirellula maris</name>
    <dbReference type="NCBI Taxonomy" id="2527991"/>
    <lineage>
        <taxon>Bacteria</taxon>
        <taxon>Pseudomonadati</taxon>
        <taxon>Planctomycetota</taxon>
        <taxon>Planctomycetia</taxon>
        <taxon>Pirellulales</taxon>
        <taxon>Lacipirellulaceae</taxon>
        <taxon>Pseudobythopirellula</taxon>
    </lineage>
</organism>
<dbReference type="GO" id="GO:0043022">
    <property type="term" value="F:ribosome binding"/>
    <property type="evidence" value="ECO:0007669"/>
    <property type="project" value="UniProtKB-UniRule"/>
</dbReference>